<protein>
    <recommendedName>
        <fullName evidence="4">Integral membrane protein</fullName>
    </recommendedName>
</protein>
<gene>
    <name evidence="2" type="ORF">ACFOYW_04130</name>
</gene>
<keyword evidence="1" id="KW-1133">Transmembrane helix</keyword>
<dbReference type="EMBL" id="JBHSCN010000003">
    <property type="protein sequence ID" value="MFC4242552.1"/>
    <property type="molecule type" value="Genomic_DNA"/>
</dbReference>
<feature type="transmembrane region" description="Helical" evidence="1">
    <location>
        <begin position="187"/>
        <end position="206"/>
    </location>
</feature>
<organism evidence="2 3">
    <name type="scientific">Gryllotalpicola reticulitermitis</name>
    <dbReference type="NCBI Taxonomy" id="1184153"/>
    <lineage>
        <taxon>Bacteria</taxon>
        <taxon>Bacillati</taxon>
        <taxon>Actinomycetota</taxon>
        <taxon>Actinomycetes</taxon>
        <taxon>Micrococcales</taxon>
        <taxon>Microbacteriaceae</taxon>
        <taxon>Gryllotalpicola</taxon>
    </lineage>
</organism>
<reference evidence="3" key="1">
    <citation type="journal article" date="2019" name="Int. J. Syst. Evol. Microbiol.">
        <title>The Global Catalogue of Microorganisms (GCM) 10K type strain sequencing project: providing services to taxonomists for standard genome sequencing and annotation.</title>
        <authorList>
            <consortium name="The Broad Institute Genomics Platform"/>
            <consortium name="The Broad Institute Genome Sequencing Center for Infectious Disease"/>
            <person name="Wu L."/>
            <person name="Ma J."/>
        </authorList>
    </citation>
    <scope>NUCLEOTIDE SEQUENCE [LARGE SCALE GENOMIC DNA]</scope>
    <source>
        <strain evidence="3">CGMCC 1.10363</strain>
    </source>
</reference>
<keyword evidence="1" id="KW-0812">Transmembrane</keyword>
<keyword evidence="3" id="KW-1185">Reference proteome</keyword>
<evidence type="ECO:0000313" key="3">
    <source>
        <dbReference type="Proteomes" id="UP001595900"/>
    </source>
</evidence>
<comment type="caution">
    <text evidence="2">The sequence shown here is derived from an EMBL/GenBank/DDBJ whole genome shotgun (WGS) entry which is preliminary data.</text>
</comment>
<evidence type="ECO:0000313" key="2">
    <source>
        <dbReference type="EMBL" id="MFC4242552.1"/>
    </source>
</evidence>
<dbReference type="Proteomes" id="UP001595900">
    <property type="component" value="Unassembled WGS sequence"/>
</dbReference>
<proteinExistence type="predicted"/>
<name>A0ABV8Q3N1_9MICO</name>
<evidence type="ECO:0008006" key="4">
    <source>
        <dbReference type="Google" id="ProtNLM"/>
    </source>
</evidence>
<accession>A0ABV8Q3N1</accession>
<evidence type="ECO:0000256" key="1">
    <source>
        <dbReference type="SAM" id="Phobius"/>
    </source>
</evidence>
<keyword evidence="1" id="KW-0472">Membrane</keyword>
<feature type="transmembrane region" description="Helical" evidence="1">
    <location>
        <begin position="256"/>
        <end position="280"/>
    </location>
</feature>
<sequence length="301" mass="31267">MSDVAVPAARWRSALSVVLLVVVVVLVPLSLTARWAHATVTNTAGYLAAVQPVASDPEVQAAISDRITDTIVGRLDVPGVRALVQGPVERFVRSDAFASLWTAANREAHHQFVGVVTGEGTSALSVRDDTVSVDVGGVVASIRQSLVDQGVTIAERIPDIEIQFPIFESDHLVTAQRIFGALDRGRWLFPAAAIVCVAGAITVARVRLCAGAVAALCVALGTGLLALVIVIGRALYLRALPAAVPATAARVVFDSLVAPLWHAIGDVVAVAVAVAIVLGLTRLIAGRARSVVGQAARSPKL</sequence>
<feature type="transmembrane region" description="Helical" evidence="1">
    <location>
        <begin position="213"/>
        <end position="236"/>
    </location>
</feature>
<dbReference type="RefSeq" id="WP_390227417.1">
    <property type="nucleotide sequence ID" value="NZ_JBHSCN010000003.1"/>
</dbReference>